<dbReference type="InterPro" id="IPR054476">
    <property type="entry name" value="Ltn1_N"/>
</dbReference>
<dbReference type="Pfam" id="PF22999">
    <property type="entry name" value="LTN1_E3_ligase_6th"/>
    <property type="match status" value="1"/>
</dbReference>
<dbReference type="InterPro" id="IPR016024">
    <property type="entry name" value="ARM-type_fold"/>
</dbReference>
<keyword evidence="7" id="KW-0808">Transferase</keyword>
<dbReference type="GO" id="GO:0072344">
    <property type="term" value="P:rescue of stalled ribosome"/>
    <property type="evidence" value="ECO:0007669"/>
    <property type="project" value="UniProtKB-UniRule"/>
</dbReference>
<sequence length="1717" mass="194863">MGVKPNGTAEYADETAGCKIQLPLYSCEQIRRAKMVKQKPRTKGNVAPSKSSQAAKLLTSPGKFHTFSVFEDPGTAAESSTLVGVISLNEDIRSSFRKIGKKNDETRIKGIQEVMDFLQANPGDLKPMWKVWQRMYSKLFMDNCPLVRKLSHELTASFLHRQNCSQDPGSYLTAAPYAILGACDSNSSVCSCACLVTNEFFPGNPNELMARCCGSVLEVCCSILKEFSSSIAPLPNTTSKTPVQPGVGVHLALCTLVKLLSSSQHLEAVEKDQLKQLFDVEAFWSQPNYLDDDCVDWLKLTSIVQSVFPDLLVDKMNLITSILLKTSDSQNISIFEESWDFIMKLAETDAKFWQLVNATTELIPKVVSLLLESGPIRRGVSIAAHIPHLLVSLIRHKAEDKWPILLAFVDALLQSISTRIDVRMYAFEAVTCFVSLCDCLKIAKNGEPFIAIDCWPEKFCETVKASILSSNLTSALCDKIWNATIDLLQYFAKGASESGDGETEFYTLKANFDKLSEDLLECASVESSKLQHLLRKLTFEEHEPALVQEASRVYHLCLENGRFLLICEVLLSNRIDEIICRLEPCDSYQQVAFEFCEMLVMYISSQLKSCSPEGRLSVVWAVLFDALSHMESRKERGLILGDLFASEDYMLYKSAAIANEEYPFNLPLMGLPIEQVSEKCIHAIFGQSKEEILSSCGLIAHLLGVWWKSSCCKDAMMNSAYLFGLDLNYSDGFKNLINADMCLENAFLAICLFSRHFFECKECYQVVKQPDELLSILYSVTCGANVQPAANVEKELEDTLIAGLKRVDFSCAVEQIPALFQKLFKMCKPDISKSLSRERVNILWTSIRPLFSRFAEEDNNVYIAGILSLCRSLMPTDDEWANLIATRVSDWKVIGRPCDVIPLFYDEDCQLAERSSAEQKSAQCFELLNWSNFIIKLVAEALLTAQSISSTRPEILPLLSLFSNCSSKSFCCALAFIEYVRQLRDVHYVIVFPKDLSNCLKDVCQAADQIYELSKCVSPMQWLQCFIGDVKSGVTCVELFGIRFWSSKIAGRQFMVGNNELIPSDELVDKVVSMVESESSEKTKVQIYWALSPLGIRRNNIASLNGEAYSSLELSLVKETVFFEESVSVDFLKQLIGKKEDFEKTFFEEKAHDLSLQLSGIHFFERFLPYVFNLPSDMLDYIFCFSVMQMQAVEAWEKEEKLLFHLFSLRLCNQLSSFLLQPLGGIPPVDVEKYESIKSEWMEFLVPKCFKNELTSFYELASSENLSTVELLILRELSISVGFMNIEDILSSQLPELRSAALDDRGYPSNVQSLVLRFFPLLCKHQAFVQFAAYRVLERCVQAIRQYEPASSADENGGQNELRIPSFFCDAFSWFIKSFETSLFIVKDAVSLHPELNSTELFGYLLTWKLLLTYISVNEGRPETNPEFLHRQQQFSDVVRIVFFLLFEWFEVETDTNKQRLFVESPEFATAAKSSGLLYNSIYLQKFFKETSSFNIDSSIDQTTIVTLAFNVLFRLFELYPISIKSWWNDQNYKTNSRQYKFITQYISPVIIEKELKTLAEGTENYPNLKVSIYGGIREIIAAYVKEELRLELVIKIPEGYPLAVLSAEMTKQVVGFKKDGWTTLMRNLLCLLRTRTNGLVNCVLFWKINVESFLEGVEPCCICMMIVNNLNNFGNEIPRKTCRQCKHKFHSVCLSKWFRSAVTTTCPMCRTNFYLN</sequence>
<name>A0A085NSD8_9BILA</name>
<dbReference type="InterPro" id="IPR001841">
    <property type="entry name" value="Znf_RING"/>
</dbReference>
<accession>A0A085NSD8</accession>
<dbReference type="GO" id="GO:1990112">
    <property type="term" value="C:RQC complex"/>
    <property type="evidence" value="ECO:0007669"/>
    <property type="project" value="UniProtKB-UniRule"/>
</dbReference>
<dbReference type="Proteomes" id="UP000030758">
    <property type="component" value="Unassembled WGS sequence"/>
</dbReference>
<evidence type="ECO:0000256" key="6">
    <source>
        <dbReference type="PROSITE-ProRule" id="PRU00175"/>
    </source>
</evidence>
<dbReference type="Gene3D" id="3.30.40.10">
    <property type="entry name" value="Zinc/RING finger domain, C3HC4 (zinc finger)"/>
    <property type="match status" value="1"/>
</dbReference>
<keyword evidence="4 7" id="KW-0862">Zinc</keyword>
<evidence type="ECO:0000256" key="3">
    <source>
        <dbReference type="ARBA" id="ARBA00022771"/>
    </source>
</evidence>
<dbReference type="Pfam" id="PF23009">
    <property type="entry name" value="UBC_like"/>
    <property type="match status" value="1"/>
</dbReference>
<keyword evidence="7" id="KW-0479">Metal-binding</keyword>
<evidence type="ECO:0000313" key="9">
    <source>
        <dbReference type="EMBL" id="KFD72384.1"/>
    </source>
</evidence>
<evidence type="ECO:0000256" key="5">
    <source>
        <dbReference type="ARBA" id="ARBA00032366"/>
    </source>
</evidence>
<evidence type="ECO:0000256" key="2">
    <source>
        <dbReference type="ARBA" id="ARBA00017157"/>
    </source>
</evidence>
<organism evidence="9">
    <name type="scientific">Trichuris suis</name>
    <name type="common">pig whipworm</name>
    <dbReference type="NCBI Taxonomy" id="68888"/>
    <lineage>
        <taxon>Eukaryota</taxon>
        <taxon>Metazoa</taxon>
        <taxon>Ecdysozoa</taxon>
        <taxon>Nematoda</taxon>
        <taxon>Enoplea</taxon>
        <taxon>Dorylaimia</taxon>
        <taxon>Trichinellida</taxon>
        <taxon>Trichuridae</taxon>
        <taxon>Trichuris</taxon>
    </lineage>
</organism>
<evidence type="ECO:0000259" key="8">
    <source>
        <dbReference type="PROSITE" id="PS50089"/>
    </source>
</evidence>
<protein>
    <recommendedName>
        <fullName evidence="2 7">E3 ubiquitin-protein ligase listerin</fullName>
        <ecNumber evidence="7">2.3.2.27</ecNumber>
    </recommendedName>
    <alternativeName>
        <fullName evidence="5 7">RING-type E3 ubiquitin transferase listerin</fullName>
    </alternativeName>
</protein>
<dbReference type="SMART" id="SM00184">
    <property type="entry name" value="RING"/>
    <property type="match status" value="1"/>
</dbReference>
<dbReference type="InterPro" id="IPR054477">
    <property type="entry name" value="LTN1_E3_ligase_6th"/>
</dbReference>
<evidence type="ECO:0000256" key="1">
    <source>
        <dbReference type="ARBA" id="ARBA00007997"/>
    </source>
</evidence>
<keyword evidence="7" id="KW-0833">Ubl conjugation pathway</keyword>
<dbReference type="GO" id="GO:1990116">
    <property type="term" value="P:ribosome-associated ubiquitin-dependent protein catabolic process"/>
    <property type="evidence" value="ECO:0007669"/>
    <property type="project" value="UniProtKB-UniRule"/>
</dbReference>
<comment type="catalytic activity">
    <reaction evidence="7">
        <text>S-ubiquitinyl-[E2 ubiquitin-conjugating enzyme]-L-cysteine + [acceptor protein]-L-lysine = [E2 ubiquitin-conjugating enzyme]-L-cysteine + N(6)-ubiquitinyl-[acceptor protein]-L-lysine.</text>
        <dbReference type="EC" id="2.3.2.27"/>
    </reaction>
</comment>
<dbReference type="EC" id="2.3.2.27" evidence="7"/>
<dbReference type="SMART" id="SM01197">
    <property type="entry name" value="FANCL_C"/>
    <property type="match status" value="1"/>
</dbReference>
<dbReference type="PANTHER" id="PTHR12389">
    <property type="entry name" value="ZINC FINGER PROTEIN 294"/>
    <property type="match status" value="1"/>
</dbReference>
<dbReference type="GO" id="GO:0016567">
    <property type="term" value="P:protein ubiquitination"/>
    <property type="evidence" value="ECO:0007669"/>
    <property type="project" value="UniProtKB-UniPathway"/>
</dbReference>
<dbReference type="UniPathway" id="UPA00143"/>
<evidence type="ECO:0000256" key="7">
    <source>
        <dbReference type="RuleBase" id="RU367090"/>
    </source>
</evidence>
<dbReference type="GO" id="GO:0043023">
    <property type="term" value="F:ribosomal large subunit binding"/>
    <property type="evidence" value="ECO:0007669"/>
    <property type="project" value="TreeGrafter"/>
</dbReference>
<feature type="domain" description="RING-type" evidence="8">
    <location>
        <begin position="1661"/>
        <end position="1711"/>
    </location>
</feature>
<evidence type="ECO:0000256" key="4">
    <source>
        <dbReference type="ARBA" id="ARBA00022833"/>
    </source>
</evidence>
<comment type="similarity">
    <text evidence="1 7">Belongs to the LTN1 family.</text>
</comment>
<dbReference type="InterPro" id="IPR039795">
    <property type="entry name" value="LTN1/Rkr1"/>
</dbReference>
<dbReference type="EMBL" id="KL367478">
    <property type="protein sequence ID" value="KFD72384.1"/>
    <property type="molecule type" value="Genomic_DNA"/>
</dbReference>
<dbReference type="GO" id="GO:0005829">
    <property type="term" value="C:cytosol"/>
    <property type="evidence" value="ECO:0007669"/>
    <property type="project" value="UniProtKB-UniRule"/>
</dbReference>
<dbReference type="InterPro" id="IPR013083">
    <property type="entry name" value="Znf_RING/FYVE/PHD"/>
</dbReference>
<comment type="pathway">
    <text evidence="7">Protein modification; protein ubiquitination.</text>
</comment>
<dbReference type="GO" id="GO:0008270">
    <property type="term" value="F:zinc ion binding"/>
    <property type="evidence" value="ECO:0007669"/>
    <property type="project" value="UniProtKB-KW"/>
</dbReference>
<proteinExistence type="inferred from homology"/>
<keyword evidence="3 6" id="KW-0863">Zinc-finger</keyword>
<dbReference type="SUPFAM" id="SSF48371">
    <property type="entry name" value="ARM repeat"/>
    <property type="match status" value="1"/>
</dbReference>
<dbReference type="PANTHER" id="PTHR12389:SF0">
    <property type="entry name" value="E3 UBIQUITIN-PROTEIN LIGASE LISTERIN"/>
    <property type="match status" value="1"/>
</dbReference>
<dbReference type="InterPro" id="IPR054478">
    <property type="entry name" value="LTN1_UBC"/>
</dbReference>
<dbReference type="Pfam" id="PF22958">
    <property type="entry name" value="Ltn1_1st"/>
    <property type="match status" value="1"/>
</dbReference>
<dbReference type="PROSITE" id="PS50089">
    <property type="entry name" value="ZF_RING_2"/>
    <property type="match status" value="1"/>
</dbReference>
<dbReference type="GO" id="GO:0061630">
    <property type="term" value="F:ubiquitin protein ligase activity"/>
    <property type="evidence" value="ECO:0007669"/>
    <property type="project" value="UniProtKB-UniRule"/>
</dbReference>
<reference evidence="9" key="1">
    <citation type="journal article" date="2014" name="Nat. Genet.">
        <title>Genome and transcriptome of the porcine whipworm Trichuris suis.</title>
        <authorList>
            <person name="Jex A.R."/>
            <person name="Nejsum P."/>
            <person name="Schwarz E.M."/>
            <person name="Hu L."/>
            <person name="Young N.D."/>
            <person name="Hall R.S."/>
            <person name="Korhonen P.K."/>
            <person name="Liao S."/>
            <person name="Thamsborg S."/>
            <person name="Xia J."/>
            <person name="Xu P."/>
            <person name="Wang S."/>
            <person name="Scheerlinck J.P."/>
            <person name="Hofmann A."/>
            <person name="Sternberg P.W."/>
            <person name="Wang J."/>
            <person name="Gasser R.B."/>
        </authorList>
    </citation>
    <scope>NUCLEOTIDE SEQUENCE [LARGE SCALE GENOMIC DNA]</scope>
    <source>
        <strain evidence="9">DCEP-RM93F</strain>
    </source>
</reference>
<dbReference type="SUPFAM" id="SSF57850">
    <property type="entry name" value="RING/U-box"/>
    <property type="match status" value="1"/>
</dbReference>
<comment type="function">
    <text evidence="7">E3 ubiquitin-protein ligase. Component of the ribosome quality control complex (RQC), a ribosome-associated complex that mediates ubiquitination and extraction of incompletely synthesized nascent chains for proteasomal degradation.</text>
</comment>
<comment type="subunit">
    <text evidence="7">Component of the ribosome quality control complex (RQC).</text>
</comment>
<gene>
    <name evidence="9" type="ORF">M514_01692</name>
</gene>